<dbReference type="InterPro" id="IPR010341">
    <property type="entry name" value="DUF936_pln"/>
</dbReference>
<feature type="domain" description="DUF6857" evidence="3">
    <location>
        <begin position="317"/>
        <end position="559"/>
    </location>
</feature>
<proteinExistence type="predicted"/>
<dbReference type="PANTHER" id="PTHR31928:SF6">
    <property type="entry name" value="DUF936 DOMAIN-CONTAINING PROTEIN"/>
    <property type="match status" value="1"/>
</dbReference>
<evidence type="ECO:0000259" key="3">
    <source>
        <dbReference type="Pfam" id="PF21647"/>
    </source>
</evidence>
<accession>A0A061E729</accession>
<feature type="region of interest" description="Disordered" evidence="1">
    <location>
        <begin position="462"/>
        <end position="510"/>
    </location>
</feature>
<dbReference type="HOGENOM" id="CLU_009340_3_0_1"/>
<dbReference type="Proteomes" id="UP000026915">
    <property type="component" value="Chromosome 2"/>
</dbReference>
<dbReference type="PANTHER" id="PTHR31928">
    <property type="entry name" value="EXPRESSED PROTEIN"/>
    <property type="match status" value="1"/>
</dbReference>
<evidence type="ECO:0000256" key="1">
    <source>
        <dbReference type="SAM" id="MobiDB-lite"/>
    </source>
</evidence>
<dbReference type="Pfam" id="PF21647">
    <property type="entry name" value="DUF6857"/>
    <property type="match status" value="1"/>
</dbReference>
<gene>
    <name evidence="4" type="ORF">TCM_010315</name>
</gene>
<protein>
    <submittedName>
        <fullName evidence="4">Leucine-rich repeat-containing protein 50</fullName>
    </submittedName>
</protein>
<feature type="domain" description="DUF936" evidence="2">
    <location>
        <begin position="4"/>
        <end position="120"/>
    </location>
</feature>
<reference evidence="4 5" key="1">
    <citation type="journal article" date="2013" name="Genome Biol.">
        <title>The genome sequence of the most widely cultivated cacao type and its use to identify candidate genes regulating pod color.</title>
        <authorList>
            <person name="Motamayor J.C."/>
            <person name="Mockaitis K."/>
            <person name="Schmutz J."/>
            <person name="Haiminen N."/>
            <person name="Iii D.L."/>
            <person name="Cornejo O."/>
            <person name="Findley S.D."/>
            <person name="Zheng P."/>
            <person name="Utro F."/>
            <person name="Royaert S."/>
            <person name="Saski C."/>
            <person name="Jenkins J."/>
            <person name="Podicheti R."/>
            <person name="Zhao M."/>
            <person name="Scheffler B.E."/>
            <person name="Stack J.C."/>
            <person name="Feltus F.A."/>
            <person name="Mustiga G.M."/>
            <person name="Amores F."/>
            <person name="Phillips W."/>
            <person name="Marelli J.P."/>
            <person name="May G.D."/>
            <person name="Shapiro H."/>
            <person name="Ma J."/>
            <person name="Bustamante C.D."/>
            <person name="Schnell R.J."/>
            <person name="Main D."/>
            <person name="Gilbert D."/>
            <person name="Parida L."/>
            <person name="Kuhn D.N."/>
        </authorList>
    </citation>
    <scope>NUCLEOTIDE SEQUENCE [LARGE SCALE GENOMIC DNA]</scope>
    <source>
        <strain evidence="5">cv. Matina 1-6</strain>
    </source>
</reference>
<dbReference type="Pfam" id="PF06075">
    <property type="entry name" value="DUF936"/>
    <property type="match status" value="1"/>
</dbReference>
<dbReference type="STRING" id="3641.A0A061E729"/>
<dbReference type="InterPro" id="IPR048297">
    <property type="entry name" value="DUF936_dom_pln"/>
</dbReference>
<organism evidence="4 5">
    <name type="scientific">Theobroma cacao</name>
    <name type="common">Cacao</name>
    <name type="synonym">Cocoa</name>
    <dbReference type="NCBI Taxonomy" id="3641"/>
    <lineage>
        <taxon>Eukaryota</taxon>
        <taxon>Viridiplantae</taxon>
        <taxon>Streptophyta</taxon>
        <taxon>Embryophyta</taxon>
        <taxon>Tracheophyta</taxon>
        <taxon>Spermatophyta</taxon>
        <taxon>Magnoliopsida</taxon>
        <taxon>eudicotyledons</taxon>
        <taxon>Gunneridae</taxon>
        <taxon>Pentapetalae</taxon>
        <taxon>rosids</taxon>
        <taxon>malvids</taxon>
        <taxon>Malvales</taxon>
        <taxon>Malvaceae</taxon>
        <taxon>Byttnerioideae</taxon>
        <taxon>Theobroma</taxon>
    </lineage>
</organism>
<sequence>MATLAPGILLKLLNGMNTGVKPTSEHRSSLLQVTDIVPADLDEKNLWPKHGFYIKVSDSSHSIYVSLPSDQDDFVLSNKMQLGQFIYVDRLEPGSPVPVVKGAKPLPGRHPLVGTPEPLMGLRRKGEKSEQKQDSKLHRRGSWGRGPNGADEISSPIVLKPVPLDFDQCTPVKERSNSVRTPMMSPMIRRIAKDGSASASVRCSFGGRLLAKMMDAKGESPALLRKSCVAPSSASKFPRSKSVCDREPRIPISPLNSAEKKSSTPPPGLRSGRVVAASLNMGGDVQNNPNPSVTTQQPQFQFDNNSASDISKSLPMNLPGKLGMLGKEAMQQRETAQKIALQALRDASATESLVRSLKMFSNLSRSAKADAPAASFHQFLEFHAQIEQAVSDTVSIQAATSATAMAQNSKAEQRDKQGDDEPAILHEIVHNSMDQSRNSELSSSKRRAALYKSIAAFPERSEQKTIIGRLPRSNSNPKVPSDRRAPSTPLGKLLPEVVGENDENKKPLSSSLSNTIKLGKQIESEAGNWFMDFLEKALENGMKKSKGTPGGDTKKVPQSLILKVINWVEVEQCDGNKRPVHPKATQIARKLRIKMKNP</sequence>
<dbReference type="eggNOG" id="ENOG502QQ61">
    <property type="taxonomic scope" value="Eukaryota"/>
</dbReference>
<dbReference type="Gramene" id="EOY00453">
    <property type="protein sequence ID" value="EOY00453"/>
    <property type="gene ID" value="TCM_010315"/>
</dbReference>
<dbReference type="AlphaFoldDB" id="A0A061E729"/>
<name>A0A061E729_THECC</name>
<feature type="compositionally biased region" description="Basic and acidic residues" evidence="1">
    <location>
        <begin position="127"/>
        <end position="136"/>
    </location>
</feature>
<dbReference type="FunCoup" id="A0A061E729">
    <property type="interactions" value="714"/>
</dbReference>
<evidence type="ECO:0000313" key="4">
    <source>
        <dbReference type="EMBL" id="EOY00453.1"/>
    </source>
</evidence>
<dbReference type="EMBL" id="CM001880">
    <property type="protein sequence ID" value="EOY00453.1"/>
    <property type="molecule type" value="Genomic_DNA"/>
</dbReference>
<evidence type="ECO:0000259" key="2">
    <source>
        <dbReference type="Pfam" id="PF06075"/>
    </source>
</evidence>
<feature type="region of interest" description="Disordered" evidence="1">
    <location>
        <begin position="101"/>
        <end position="154"/>
    </location>
</feature>
<dbReference type="OMA" id="ACFDKFL"/>
<dbReference type="InParanoid" id="A0A061E729"/>
<dbReference type="InterPro" id="IPR049172">
    <property type="entry name" value="DUF6857_pln"/>
</dbReference>
<feature type="region of interest" description="Disordered" evidence="1">
    <location>
        <begin position="230"/>
        <end position="270"/>
    </location>
</feature>
<keyword evidence="5" id="KW-1185">Reference proteome</keyword>
<evidence type="ECO:0000313" key="5">
    <source>
        <dbReference type="Proteomes" id="UP000026915"/>
    </source>
</evidence>